<dbReference type="InterPro" id="IPR052462">
    <property type="entry name" value="SLIRP/GR-RBP-like"/>
</dbReference>
<dbReference type="Proteomes" id="UP000775213">
    <property type="component" value="Unassembled WGS sequence"/>
</dbReference>
<dbReference type="InterPro" id="IPR000504">
    <property type="entry name" value="RRM_dom"/>
</dbReference>
<keyword evidence="6" id="KW-1185">Reference proteome</keyword>
<proteinExistence type="predicted"/>
<comment type="caution">
    <text evidence="5">The sequence shown here is derived from an EMBL/GenBank/DDBJ whole genome shotgun (WGS) entry which is preliminary data.</text>
</comment>
<dbReference type="PANTHER" id="PTHR48027">
    <property type="entry name" value="HETEROGENEOUS NUCLEAR RIBONUCLEOPROTEIN 87F-RELATED"/>
    <property type="match status" value="1"/>
</dbReference>
<name>A0AAV7H049_DENCH</name>
<dbReference type="InterPro" id="IPR035979">
    <property type="entry name" value="RBD_domain_sf"/>
</dbReference>
<protein>
    <recommendedName>
        <fullName evidence="4">RRM domain-containing protein</fullName>
    </recommendedName>
</protein>
<feature type="domain" description="RRM" evidence="4">
    <location>
        <begin position="338"/>
        <end position="406"/>
    </location>
</feature>
<evidence type="ECO:0000256" key="2">
    <source>
        <dbReference type="PROSITE-ProRule" id="PRU00176"/>
    </source>
</evidence>
<gene>
    <name evidence="5" type="ORF">IEQ34_009267</name>
</gene>
<evidence type="ECO:0000259" key="4">
    <source>
        <dbReference type="PROSITE" id="PS50102"/>
    </source>
</evidence>
<feature type="region of interest" description="Disordered" evidence="3">
    <location>
        <begin position="261"/>
        <end position="280"/>
    </location>
</feature>
<evidence type="ECO:0000313" key="6">
    <source>
        <dbReference type="Proteomes" id="UP000775213"/>
    </source>
</evidence>
<feature type="region of interest" description="Disordered" evidence="3">
    <location>
        <begin position="1"/>
        <end position="22"/>
    </location>
</feature>
<dbReference type="InterPro" id="IPR012677">
    <property type="entry name" value="Nucleotide-bd_a/b_plait_sf"/>
</dbReference>
<dbReference type="Pfam" id="PF00076">
    <property type="entry name" value="RRM_1"/>
    <property type="match status" value="4"/>
</dbReference>
<keyword evidence="1 2" id="KW-0694">RNA-binding</keyword>
<organism evidence="5 6">
    <name type="scientific">Dendrobium chrysotoxum</name>
    <name type="common">Orchid</name>
    <dbReference type="NCBI Taxonomy" id="161865"/>
    <lineage>
        <taxon>Eukaryota</taxon>
        <taxon>Viridiplantae</taxon>
        <taxon>Streptophyta</taxon>
        <taxon>Embryophyta</taxon>
        <taxon>Tracheophyta</taxon>
        <taxon>Spermatophyta</taxon>
        <taxon>Magnoliopsida</taxon>
        <taxon>Liliopsida</taxon>
        <taxon>Asparagales</taxon>
        <taxon>Orchidaceae</taxon>
        <taxon>Epidendroideae</taxon>
        <taxon>Malaxideae</taxon>
        <taxon>Dendrobiinae</taxon>
        <taxon>Dendrobium</taxon>
    </lineage>
</organism>
<dbReference type="PROSITE" id="PS50102">
    <property type="entry name" value="RRM"/>
    <property type="match status" value="4"/>
</dbReference>
<accession>A0AAV7H049</accession>
<dbReference type="GO" id="GO:0003723">
    <property type="term" value="F:RNA binding"/>
    <property type="evidence" value="ECO:0007669"/>
    <property type="project" value="UniProtKB-UniRule"/>
</dbReference>
<feature type="domain" description="RRM" evidence="4">
    <location>
        <begin position="167"/>
        <end position="240"/>
    </location>
</feature>
<evidence type="ECO:0000313" key="5">
    <source>
        <dbReference type="EMBL" id="KAH0461692.1"/>
    </source>
</evidence>
<dbReference type="EMBL" id="JAGFBR010000009">
    <property type="protein sequence ID" value="KAH0461692.1"/>
    <property type="molecule type" value="Genomic_DNA"/>
</dbReference>
<evidence type="ECO:0000256" key="3">
    <source>
        <dbReference type="SAM" id="MobiDB-lite"/>
    </source>
</evidence>
<feature type="domain" description="RRM" evidence="4">
    <location>
        <begin position="429"/>
        <end position="506"/>
    </location>
</feature>
<feature type="domain" description="RRM" evidence="4">
    <location>
        <begin position="76"/>
        <end position="144"/>
    </location>
</feature>
<sequence length="512" mass="57067">MESEKGKVAAATNDTVDNEGAHHGRPWNLLLEQHLRSLLNTLDKNELVDLHVKLGMTIPQAAEEIRGAARPDPAHRKLFVYGFGEETTSETLCDAFSSYGEIEEGRVMVDDATGKSRRSGFIIFKNIESVPKALEREGTMLDGRLAFHHPALEGFDGAIATAYVESRRLHVADIPTDITTAMFLCFFEKYGEIEEGSVICDRRTGKSRGFGFVTFKTSQSAMNAITDPEKKLGRNRISERTCCITILFCFSSLGPRRKASLMESEKGKGAATNDSVDNEGARAQYGEPWNHFMEAHLRSLTQTLHKQELVDHLVKLGMTFPQAAEEIRYYARLYLADRRLAVYGLREETTSETLCDAFSSYGEIAEGHVMTDSATGKSRRFGFITFKNINSVKKALEKEGTLVDGRLAFHHPPTLAFNGAMANADVELRRLFVANISADVTTEMLLGFFAKYGEIEEGSLLFDEVTRKSKGCGFVTFKTFEATMSAINDPDKILASKKLFVKHADKYKQRIV</sequence>
<evidence type="ECO:0000256" key="1">
    <source>
        <dbReference type="ARBA" id="ARBA00022884"/>
    </source>
</evidence>
<dbReference type="SUPFAM" id="SSF54928">
    <property type="entry name" value="RNA-binding domain, RBD"/>
    <property type="match status" value="3"/>
</dbReference>
<dbReference type="SMART" id="SM00360">
    <property type="entry name" value="RRM"/>
    <property type="match status" value="4"/>
</dbReference>
<dbReference type="Gene3D" id="3.30.70.330">
    <property type="match status" value="4"/>
</dbReference>
<dbReference type="AlphaFoldDB" id="A0AAV7H049"/>
<reference evidence="5 6" key="1">
    <citation type="journal article" date="2021" name="Hortic Res">
        <title>Chromosome-scale assembly of the Dendrobium chrysotoxum genome enhances the understanding of orchid evolution.</title>
        <authorList>
            <person name="Zhang Y."/>
            <person name="Zhang G.Q."/>
            <person name="Zhang D."/>
            <person name="Liu X.D."/>
            <person name="Xu X.Y."/>
            <person name="Sun W.H."/>
            <person name="Yu X."/>
            <person name="Zhu X."/>
            <person name="Wang Z.W."/>
            <person name="Zhao X."/>
            <person name="Zhong W.Y."/>
            <person name="Chen H."/>
            <person name="Yin W.L."/>
            <person name="Huang T."/>
            <person name="Niu S.C."/>
            <person name="Liu Z.J."/>
        </authorList>
    </citation>
    <scope>NUCLEOTIDE SEQUENCE [LARGE SCALE GENOMIC DNA]</scope>
    <source>
        <strain evidence="5">Lindl</strain>
    </source>
</reference>